<sequence>MKTSLIAVAVTSIVTSSAYALQTEQDFLNQVDPQLVSERKADGSYNFDRKDIYTIVHDDGTVEYPLLNSGKLLRTRDRAAPDSTRFSAYSGSESTAQSDRIVQELAMHLDHDPTPLDISQKGAPANSEYHPLMDQMVNVDGKEYFRTSDTDELLFNQGNTPYLFTSGEPNSARLPHRFSGALSTTAVVDVNADGVEEPLSVSQVGSSRYIEHGASLHSFGGFANPSRTWNKNNSFVQAIGGDFNGDNIKDEVIVAYNGAIDLYRYDASTHTWTWVNQHNPWSPDGSEYNLRSWNLSMDAKDIDGVPGLEIVAMYSAQESYNNTNENVRGRYELYRYDNDHVEMIIGSNELYVYDPYFNPTAEHNRHIIPTDVKLAQLRPGGAYEIAATGHYSHASRWESMVLESAVIDLVNPNGAALSHYTRNYWDSPIYAMDYRPQMTVWKASESGEWVVVDGQVFQREVNDEGVPVHTTKTSLTDRPQNAVLKAEAANFQHENTKENDAPELYYVWVDKHSGRILGDRYRALAFNDDAQFVSSSHPILDDELVAGEAYPYLDLQAVNYHSDEDLAVYEGHELRYSEPTVYAMLASVPYYTEQTNPSSASGTTLELGKSSGTSEEIGSVQGWGSDFGFNVSAAGGFIGQATVESSVTTSISQENAQSYLKESAKEIGIGFNGSLGEEIVIISVAAADHYFYSVVKTTDMDKPISGDADFVIDVPRPSRFASVTLDYLKSQDLTNQYINSAQLESALGYTRGEPGSYMNKHDALQTIQEMQETGDVITYQGEGTYLAEVHQGQGTATNFMSINYSDGSANVQGFTQTVGNSVETGFGSKVGVPLFAEAEFGTSMSYGGWGALSSSQTVSAGESSTIVGNVPQLNTSDIESGLRPFTWGILGYTLDLSEEGSELENKALLVTYWVE</sequence>
<reference evidence="1" key="1">
    <citation type="journal article" date="2015" name="BMC Genomics">
        <title>Genome mining reveals unlocked bioactive potential of marine Gram-negative bacteria.</title>
        <authorList>
            <person name="Machado H."/>
            <person name="Sonnenschein E.C."/>
            <person name="Melchiorsen J."/>
            <person name="Gram L."/>
        </authorList>
    </citation>
    <scope>NUCLEOTIDE SEQUENCE</scope>
    <source>
        <strain evidence="1">S2052</strain>
    </source>
</reference>
<protein>
    <submittedName>
        <fullName evidence="1">Uncharacterized protein</fullName>
    </submittedName>
</protein>
<accession>A0A837GAB8</accession>
<gene>
    <name evidence="1" type="ORF">TW71_08290</name>
</gene>
<dbReference type="EMBL" id="JXXR01000008">
    <property type="protein sequence ID" value="KJY74926.1"/>
    <property type="molecule type" value="Genomic_DNA"/>
</dbReference>
<organism evidence="1">
    <name type="scientific">Vibrio coralliilyticus</name>
    <dbReference type="NCBI Taxonomy" id="190893"/>
    <lineage>
        <taxon>Bacteria</taxon>
        <taxon>Pseudomonadati</taxon>
        <taxon>Pseudomonadota</taxon>
        <taxon>Gammaproteobacteria</taxon>
        <taxon>Vibrionales</taxon>
        <taxon>Vibrionaceae</taxon>
        <taxon>Vibrio</taxon>
    </lineage>
</organism>
<proteinExistence type="predicted"/>
<dbReference type="InterPro" id="IPR028994">
    <property type="entry name" value="Integrin_alpha_N"/>
</dbReference>
<name>A0A837GAB8_9VIBR</name>
<dbReference type="SUPFAM" id="SSF69318">
    <property type="entry name" value="Integrin alpha N-terminal domain"/>
    <property type="match status" value="1"/>
</dbReference>
<dbReference type="AlphaFoldDB" id="A0A837GAB8"/>
<evidence type="ECO:0000313" key="1">
    <source>
        <dbReference type="EMBL" id="KJY74926.1"/>
    </source>
</evidence>
<comment type="caution">
    <text evidence="1">The sequence shown here is derived from an EMBL/GenBank/DDBJ whole genome shotgun (WGS) entry which is preliminary data.</text>
</comment>
<dbReference type="RefSeq" id="WP_045985525.1">
    <property type="nucleotide sequence ID" value="NZ_CP063053.1"/>
</dbReference>